<dbReference type="SUPFAM" id="SSF55729">
    <property type="entry name" value="Acyl-CoA N-acyltransferases (Nat)"/>
    <property type="match status" value="1"/>
</dbReference>
<dbReference type="InterPro" id="IPR038764">
    <property type="entry name" value="GNAT_N_AcTrfase_prd"/>
</dbReference>
<dbReference type="CDD" id="cd04301">
    <property type="entry name" value="NAT_SF"/>
    <property type="match status" value="1"/>
</dbReference>
<sequence length="268" mass="29128">MSGEVRIRLLDGHDELAALVRVFDRIWGTEPGHTMMDIPTLVALRGGGHFVSGLFVDGELVGGCIGFHVEPLGRTLHSHIAGVLPAHAGAGLGRRLKEHQRQWCRERGIDTIRWTFDPLVARNAHFNLTSLGAAPTAYTTNYYGVLTDGINRGDESDRMTVSWRVDDGGSPAAVVPPIDDDAALLLSATPDGRPVIDSSVLDSARLSAATVALQIPSDIERMRLDSPSLARSWRLALREAITPLLSSEDWIPMGFSQAGRYVFSRRSA</sequence>
<comment type="caution">
    <text evidence="2">The sequence shown here is derived from an EMBL/GenBank/DDBJ whole genome shotgun (WGS) entry which is preliminary data.</text>
</comment>
<organism evidence="2 3">
    <name type="scientific">Arthrobacter horti</name>
    <dbReference type="NCBI Taxonomy" id="3068273"/>
    <lineage>
        <taxon>Bacteria</taxon>
        <taxon>Bacillati</taxon>
        <taxon>Actinomycetota</taxon>
        <taxon>Actinomycetes</taxon>
        <taxon>Micrococcales</taxon>
        <taxon>Micrococcaceae</taxon>
        <taxon>Arthrobacter</taxon>
    </lineage>
</organism>
<dbReference type="Pfam" id="PF00583">
    <property type="entry name" value="Acetyltransf_1"/>
    <property type="match status" value="1"/>
</dbReference>
<keyword evidence="2" id="KW-0012">Acyltransferase</keyword>
<keyword evidence="2" id="KW-0808">Transferase</keyword>
<accession>A0ABT9ISF1</accession>
<reference evidence="2 3" key="1">
    <citation type="submission" date="2023-08" db="EMBL/GenBank/DDBJ databases">
        <title>Arthrobacter horti sp. nov., isolated from forest soil.</title>
        <authorList>
            <person name="Park M."/>
        </authorList>
    </citation>
    <scope>NUCLEOTIDE SEQUENCE [LARGE SCALE GENOMIC DNA]</scope>
    <source>
        <strain evidence="2 3">YJM1</strain>
    </source>
</reference>
<keyword evidence="3" id="KW-1185">Reference proteome</keyword>
<evidence type="ECO:0000313" key="3">
    <source>
        <dbReference type="Proteomes" id="UP001232725"/>
    </source>
</evidence>
<dbReference type="Gene3D" id="3.40.630.30">
    <property type="match status" value="1"/>
</dbReference>
<dbReference type="RefSeq" id="WP_305997583.1">
    <property type="nucleotide sequence ID" value="NZ_JAVALS010000017.1"/>
</dbReference>
<dbReference type="PANTHER" id="PTHR41700:SF1">
    <property type="entry name" value="N-ACETYLTRANSFERASE DOMAIN-CONTAINING PROTEIN"/>
    <property type="match status" value="1"/>
</dbReference>
<dbReference type="GO" id="GO:0016746">
    <property type="term" value="F:acyltransferase activity"/>
    <property type="evidence" value="ECO:0007669"/>
    <property type="project" value="UniProtKB-KW"/>
</dbReference>
<dbReference type="InterPro" id="IPR000182">
    <property type="entry name" value="GNAT_dom"/>
</dbReference>
<dbReference type="EMBL" id="JAVALS010000017">
    <property type="protein sequence ID" value="MDP5228536.1"/>
    <property type="molecule type" value="Genomic_DNA"/>
</dbReference>
<dbReference type="EC" id="2.3.1.-" evidence="2"/>
<dbReference type="PROSITE" id="PS51186">
    <property type="entry name" value="GNAT"/>
    <property type="match status" value="1"/>
</dbReference>
<dbReference type="InterPro" id="IPR016181">
    <property type="entry name" value="Acyl_CoA_acyltransferase"/>
</dbReference>
<evidence type="ECO:0000259" key="1">
    <source>
        <dbReference type="PROSITE" id="PS51186"/>
    </source>
</evidence>
<evidence type="ECO:0000313" key="2">
    <source>
        <dbReference type="EMBL" id="MDP5228536.1"/>
    </source>
</evidence>
<name>A0ABT9ISF1_9MICC</name>
<dbReference type="Proteomes" id="UP001232725">
    <property type="component" value="Unassembled WGS sequence"/>
</dbReference>
<protein>
    <submittedName>
        <fullName evidence="2">GNAT family N-acetyltransferase</fullName>
        <ecNumber evidence="2">2.3.1.-</ecNumber>
    </submittedName>
</protein>
<gene>
    <name evidence="2" type="ORF">Q9R02_15355</name>
</gene>
<feature type="domain" description="N-acetyltransferase" evidence="1">
    <location>
        <begin position="5"/>
        <end position="164"/>
    </location>
</feature>
<dbReference type="PANTHER" id="PTHR41700">
    <property type="entry name" value="GCN5-RELATED N-ACETYLTRANSFERASE"/>
    <property type="match status" value="1"/>
</dbReference>
<proteinExistence type="predicted"/>